<evidence type="ECO:0000259" key="7">
    <source>
        <dbReference type="Pfam" id="PF12823"/>
    </source>
</evidence>
<gene>
    <name evidence="8" type="ORF">DR864_05310</name>
</gene>
<dbReference type="OrthoDB" id="1121311at2"/>
<evidence type="ECO:0000256" key="6">
    <source>
        <dbReference type="SAM" id="Phobius"/>
    </source>
</evidence>
<evidence type="ECO:0000256" key="1">
    <source>
        <dbReference type="ARBA" id="ARBA00004651"/>
    </source>
</evidence>
<dbReference type="InterPro" id="IPR023845">
    <property type="entry name" value="DUF3817_TM"/>
</dbReference>
<feature type="domain" description="DUF3817" evidence="7">
    <location>
        <begin position="10"/>
        <end position="95"/>
    </location>
</feature>
<keyword evidence="5 6" id="KW-0472">Membrane</keyword>
<keyword evidence="9" id="KW-1185">Reference proteome</keyword>
<dbReference type="RefSeq" id="WP_114065981.1">
    <property type="nucleotide sequence ID" value="NZ_CP030850.1"/>
</dbReference>
<dbReference type="NCBIfam" id="TIGR03954">
    <property type="entry name" value="integ_memb_HG"/>
    <property type="match status" value="1"/>
</dbReference>
<comment type="subcellular location">
    <subcellularLocation>
        <location evidence="1">Cell membrane</location>
        <topology evidence="1">Multi-pass membrane protein</topology>
    </subcellularLocation>
</comment>
<evidence type="ECO:0000256" key="3">
    <source>
        <dbReference type="ARBA" id="ARBA00022692"/>
    </source>
</evidence>
<sequence length="97" mass="10842">MINLLKNTIGRLRIIGFLEGISFLVLLFIAMPLKYIAGQPMAVKITGMAHGVLFVLYILYVVMAAVEYSWSIKKSVLAFIASLVPFGTFWADAKLFR</sequence>
<evidence type="ECO:0000313" key="8">
    <source>
        <dbReference type="EMBL" id="AXE17195.1"/>
    </source>
</evidence>
<reference evidence="8 9" key="1">
    <citation type="submission" date="2018-07" db="EMBL/GenBank/DDBJ databases">
        <title>Genome sequencing of Runella.</title>
        <authorList>
            <person name="Baek M.-G."/>
            <person name="Yi H."/>
        </authorList>
    </citation>
    <scope>NUCLEOTIDE SEQUENCE [LARGE SCALE GENOMIC DNA]</scope>
    <source>
        <strain evidence="8 9">HYN0085</strain>
    </source>
</reference>
<evidence type="ECO:0000256" key="4">
    <source>
        <dbReference type="ARBA" id="ARBA00022989"/>
    </source>
</evidence>
<organism evidence="8 9">
    <name type="scientific">Runella rosea</name>
    <dbReference type="NCBI Taxonomy" id="2259595"/>
    <lineage>
        <taxon>Bacteria</taxon>
        <taxon>Pseudomonadati</taxon>
        <taxon>Bacteroidota</taxon>
        <taxon>Cytophagia</taxon>
        <taxon>Cytophagales</taxon>
        <taxon>Spirosomataceae</taxon>
        <taxon>Runella</taxon>
    </lineage>
</organism>
<evidence type="ECO:0000256" key="5">
    <source>
        <dbReference type="ARBA" id="ARBA00023136"/>
    </source>
</evidence>
<dbReference type="Proteomes" id="UP000251993">
    <property type="component" value="Chromosome"/>
</dbReference>
<evidence type="ECO:0000313" key="9">
    <source>
        <dbReference type="Proteomes" id="UP000251993"/>
    </source>
</evidence>
<feature type="transmembrane region" description="Helical" evidence="6">
    <location>
        <begin position="45"/>
        <end position="63"/>
    </location>
</feature>
<accession>A0A344TEX4</accession>
<dbReference type="Pfam" id="PF12823">
    <property type="entry name" value="DUF3817"/>
    <property type="match status" value="1"/>
</dbReference>
<dbReference type="GO" id="GO:0005886">
    <property type="term" value="C:plasma membrane"/>
    <property type="evidence" value="ECO:0007669"/>
    <property type="project" value="UniProtKB-SubCell"/>
</dbReference>
<evidence type="ECO:0000256" key="2">
    <source>
        <dbReference type="ARBA" id="ARBA00022475"/>
    </source>
</evidence>
<dbReference type="AlphaFoldDB" id="A0A344TEX4"/>
<feature type="transmembrane region" description="Helical" evidence="6">
    <location>
        <begin position="75"/>
        <end position="91"/>
    </location>
</feature>
<feature type="transmembrane region" description="Helical" evidence="6">
    <location>
        <begin position="12"/>
        <end position="33"/>
    </location>
</feature>
<name>A0A344TEX4_9BACT</name>
<proteinExistence type="predicted"/>
<keyword evidence="2" id="KW-1003">Cell membrane</keyword>
<keyword evidence="3 6" id="KW-0812">Transmembrane</keyword>
<protein>
    <recommendedName>
        <fullName evidence="7">DUF3817 domain-containing protein</fullName>
    </recommendedName>
</protein>
<keyword evidence="4 6" id="KW-1133">Transmembrane helix</keyword>
<dbReference type="PANTHER" id="PTHR40077">
    <property type="entry name" value="MEMBRANE PROTEIN-RELATED"/>
    <property type="match status" value="1"/>
</dbReference>
<dbReference type="PANTHER" id="PTHR40077:SF1">
    <property type="entry name" value="MEMBRANE PROTEIN"/>
    <property type="match status" value="1"/>
</dbReference>
<dbReference type="KEGG" id="run:DR864_05310"/>
<dbReference type="EMBL" id="CP030850">
    <property type="protein sequence ID" value="AXE17195.1"/>
    <property type="molecule type" value="Genomic_DNA"/>
</dbReference>